<evidence type="ECO:0000256" key="4">
    <source>
        <dbReference type="ARBA" id="ARBA00023134"/>
    </source>
</evidence>
<name>A0A0D6MHQ9_9PROT</name>
<dbReference type="STRING" id="1231623.Tasa_004_060"/>
<comment type="similarity">
    <text evidence="2">Belongs to the GTP-binding SRP family.</text>
</comment>
<dbReference type="Gene3D" id="3.40.50.300">
    <property type="entry name" value="P-loop containing nucleotide triphosphate hydrolases"/>
    <property type="match status" value="1"/>
</dbReference>
<reference evidence="7 8" key="1">
    <citation type="submission" date="2012-10" db="EMBL/GenBank/DDBJ databases">
        <title>Genome sequencing of Tanticharoenia sakaeratensis NBRC 103193.</title>
        <authorList>
            <person name="Azuma Y."/>
            <person name="Hadano H."/>
            <person name="Hirakawa H."/>
            <person name="Matsushita K."/>
        </authorList>
    </citation>
    <scope>NUCLEOTIDE SEQUENCE [LARGE SCALE GENOMIC DNA]</scope>
    <source>
        <strain evidence="7 8">NBRC 103193</strain>
    </source>
</reference>
<dbReference type="EMBL" id="BALE01000004">
    <property type="protein sequence ID" value="GAN52995.1"/>
    <property type="molecule type" value="Genomic_DNA"/>
</dbReference>
<evidence type="ECO:0000313" key="8">
    <source>
        <dbReference type="Proteomes" id="UP000032679"/>
    </source>
</evidence>
<keyword evidence="4" id="KW-0342">GTP-binding</keyword>
<gene>
    <name evidence="7" type="ORF">Tasa_004_060</name>
</gene>
<comment type="subcellular location">
    <subcellularLocation>
        <location evidence="1">Cell membrane</location>
        <topology evidence="1">Peripheral membrane protein</topology>
        <orientation evidence="1">Cytoplasmic side</orientation>
    </subcellularLocation>
</comment>
<dbReference type="RefSeq" id="WP_048846518.1">
    <property type="nucleotide sequence ID" value="NZ_BALE01000004.1"/>
</dbReference>
<dbReference type="GO" id="GO:0005886">
    <property type="term" value="C:plasma membrane"/>
    <property type="evidence" value="ECO:0007669"/>
    <property type="project" value="UniProtKB-SubCell"/>
</dbReference>
<dbReference type="InterPro" id="IPR000897">
    <property type="entry name" value="SRP54_GTPase_dom"/>
</dbReference>
<comment type="caution">
    <text evidence="7">The sequence shown here is derived from an EMBL/GenBank/DDBJ whole genome shotgun (WGS) entry which is preliminary data.</text>
</comment>
<evidence type="ECO:0000256" key="5">
    <source>
        <dbReference type="ARBA" id="ARBA00023136"/>
    </source>
</evidence>
<keyword evidence="3" id="KW-0547">Nucleotide-binding</keyword>
<dbReference type="Pfam" id="PF00448">
    <property type="entry name" value="SRP54"/>
    <property type="match status" value="1"/>
</dbReference>
<dbReference type="AlphaFoldDB" id="A0A0D6MHQ9"/>
<accession>A0A0D6MHQ9</accession>
<protein>
    <submittedName>
        <fullName evidence="7">GTP-binding signal recognition particle</fullName>
    </submittedName>
</protein>
<evidence type="ECO:0000256" key="3">
    <source>
        <dbReference type="ARBA" id="ARBA00022741"/>
    </source>
</evidence>
<dbReference type="GO" id="GO:0006614">
    <property type="term" value="P:SRP-dependent cotranslational protein targeting to membrane"/>
    <property type="evidence" value="ECO:0007669"/>
    <property type="project" value="InterPro"/>
</dbReference>
<keyword evidence="8" id="KW-1185">Reference proteome</keyword>
<dbReference type="SUPFAM" id="SSF52540">
    <property type="entry name" value="P-loop containing nucleoside triphosphate hydrolases"/>
    <property type="match status" value="1"/>
</dbReference>
<sequence>MRVKVVVGKTIGEAMQTVRSTLGSDALILGQQKRPDGTIELTAALDTDDDNEGRFSGERPGRVLPQTAQWQQRTTAQSDRETLAWHGVPPFVQTGLVEAGSLRRLLRKCSFAPIGPLLARQPVVVSGMAGGGKTTVAIRFAVRLVIAGVKPVIINVDDRRAGADHQIKAYARLLGIEVISATSTKDVAGHLQTINGERPVIVDTAGFSASDMQAARRLGSFAERIEGALVHVIPAGLDACESLDLARTFLDAGARHTVVTRVDCHRRLGGLLAMAVAGIPVSEIGTSDAVAGGGRALDEQSLFEAISRSADEMGQNAARAQSRVVANDMSAEAEVTRPRGASLLAQHISAQKEN</sequence>
<dbReference type="PANTHER" id="PTHR43134">
    <property type="entry name" value="SIGNAL RECOGNITION PARTICLE RECEPTOR SUBUNIT ALPHA"/>
    <property type="match status" value="1"/>
</dbReference>
<organism evidence="7 8">
    <name type="scientific">Tanticharoenia sakaeratensis NBRC 103193</name>
    <dbReference type="NCBI Taxonomy" id="1231623"/>
    <lineage>
        <taxon>Bacteria</taxon>
        <taxon>Pseudomonadati</taxon>
        <taxon>Pseudomonadota</taxon>
        <taxon>Alphaproteobacteria</taxon>
        <taxon>Acetobacterales</taxon>
        <taxon>Acetobacteraceae</taxon>
        <taxon>Tanticharoenia</taxon>
    </lineage>
</organism>
<dbReference type="GO" id="GO:0005047">
    <property type="term" value="F:signal recognition particle binding"/>
    <property type="evidence" value="ECO:0007669"/>
    <property type="project" value="TreeGrafter"/>
</dbReference>
<dbReference type="OrthoDB" id="9778554at2"/>
<dbReference type="GO" id="GO:0005525">
    <property type="term" value="F:GTP binding"/>
    <property type="evidence" value="ECO:0007669"/>
    <property type="project" value="UniProtKB-KW"/>
</dbReference>
<evidence type="ECO:0000259" key="6">
    <source>
        <dbReference type="SMART" id="SM00962"/>
    </source>
</evidence>
<dbReference type="Proteomes" id="UP000032679">
    <property type="component" value="Unassembled WGS sequence"/>
</dbReference>
<proteinExistence type="inferred from homology"/>
<dbReference type="PANTHER" id="PTHR43134:SF1">
    <property type="entry name" value="SIGNAL RECOGNITION PARTICLE RECEPTOR SUBUNIT ALPHA"/>
    <property type="match status" value="1"/>
</dbReference>
<dbReference type="SMART" id="SM00962">
    <property type="entry name" value="SRP54"/>
    <property type="match status" value="1"/>
</dbReference>
<dbReference type="GO" id="GO:0003924">
    <property type="term" value="F:GTPase activity"/>
    <property type="evidence" value="ECO:0007669"/>
    <property type="project" value="TreeGrafter"/>
</dbReference>
<evidence type="ECO:0000256" key="2">
    <source>
        <dbReference type="ARBA" id="ARBA00008531"/>
    </source>
</evidence>
<evidence type="ECO:0000313" key="7">
    <source>
        <dbReference type="EMBL" id="GAN52995.1"/>
    </source>
</evidence>
<dbReference type="InterPro" id="IPR027417">
    <property type="entry name" value="P-loop_NTPase"/>
</dbReference>
<evidence type="ECO:0000256" key="1">
    <source>
        <dbReference type="ARBA" id="ARBA00004413"/>
    </source>
</evidence>
<feature type="domain" description="SRP54-type proteins GTP-binding" evidence="6">
    <location>
        <begin position="120"/>
        <end position="308"/>
    </location>
</feature>
<keyword evidence="5" id="KW-0472">Membrane</keyword>